<reference evidence="1 2" key="1">
    <citation type="submission" date="2024-01" db="EMBL/GenBank/DDBJ databases">
        <title>The genomes of 5 underutilized Papilionoideae crops provide insights into root nodulation and disease resistanc.</title>
        <authorList>
            <person name="Jiang F."/>
        </authorList>
    </citation>
    <scope>NUCLEOTIDE SEQUENCE [LARGE SCALE GENOMIC DNA]</scope>
    <source>
        <strain evidence="1">LVBAO_FW01</strain>
        <tissue evidence="1">Leaves</tissue>
    </source>
</reference>
<proteinExistence type="predicted"/>
<evidence type="ECO:0000313" key="1">
    <source>
        <dbReference type="EMBL" id="KAK7362003.1"/>
    </source>
</evidence>
<keyword evidence="2" id="KW-1185">Reference proteome</keyword>
<dbReference type="EMBL" id="JAYMYQ010000001">
    <property type="protein sequence ID" value="KAK7362003.1"/>
    <property type="molecule type" value="Genomic_DNA"/>
</dbReference>
<evidence type="ECO:0000313" key="2">
    <source>
        <dbReference type="Proteomes" id="UP001367508"/>
    </source>
</evidence>
<dbReference type="Proteomes" id="UP001367508">
    <property type="component" value="Unassembled WGS sequence"/>
</dbReference>
<dbReference type="AlphaFoldDB" id="A0AAN9N2F4"/>
<gene>
    <name evidence="1" type="ORF">VNO77_04100</name>
</gene>
<organism evidence="1 2">
    <name type="scientific">Canavalia gladiata</name>
    <name type="common">Sword bean</name>
    <name type="synonym">Dolichos gladiatus</name>
    <dbReference type="NCBI Taxonomy" id="3824"/>
    <lineage>
        <taxon>Eukaryota</taxon>
        <taxon>Viridiplantae</taxon>
        <taxon>Streptophyta</taxon>
        <taxon>Embryophyta</taxon>
        <taxon>Tracheophyta</taxon>
        <taxon>Spermatophyta</taxon>
        <taxon>Magnoliopsida</taxon>
        <taxon>eudicotyledons</taxon>
        <taxon>Gunneridae</taxon>
        <taxon>Pentapetalae</taxon>
        <taxon>rosids</taxon>
        <taxon>fabids</taxon>
        <taxon>Fabales</taxon>
        <taxon>Fabaceae</taxon>
        <taxon>Papilionoideae</taxon>
        <taxon>50 kb inversion clade</taxon>
        <taxon>NPAAA clade</taxon>
        <taxon>indigoferoid/millettioid clade</taxon>
        <taxon>Phaseoleae</taxon>
        <taxon>Canavalia</taxon>
    </lineage>
</organism>
<accession>A0AAN9N2F4</accession>
<comment type="caution">
    <text evidence="1">The sequence shown here is derived from an EMBL/GenBank/DDBJ whole genome shotgun (WGS) entry which is preliminary data.</text>
</comment>
<protein>
    <submittedName>
        <fullName evidence="1">Uncharacterized protein</fullName>
    </submittedName>
</protein>
<sequence>MGGGFLFKKRFAGDRELTFPGALRKFGRFRSSVVQPRRRRDRRVEHWVRLLFVKSPCTSPLNLNSDLSHVLASEAYGTYQEWSGAEQHPITSTDNKRVSPCKVEDHRLSRSAPPTLIDQFEKTRVEQIAVISLAENCTKNASGYLREPRLRNH</sequence>
<name>A0AAN9N2F4_CANGL</name>